<dbReference type="Proteomes" id="UP000619295">
    <property type="component" value="Unassembled WGS sequence"/>
</dbReference>
<dbReference type="GO" id="GO:1904680">
    <property type="term" value="F:peptide transmembrane transporter activity"/>
    <property type="evidence" value="ECO:0007669"/>
    <property type="project" value="TreeGrafter"/>
</dbReference>
<dbReference type="RefSeq" id="WP_191124454.1">
    <property type="nucleotide sequence ID" value="NZ_JACXWY010000007.1"/>
</dbReference>
<dbReference type="InterPro" id="IPR039424">
    <property type="entry name" value="SBP_5"/>
</dbReference>
<accession>A0A927ECB1</accession>
<sequence>MSRSRAAALLFALLALLLPAAAQAFVWARSSDALTLDPHVANEGPTTALVQNIYEGLTERDRTGRLGPLLAVSWRMLPEDPTIWEFKLRQGVVFQDGSRFSADDVVFSYRRALQPNSGFRDHLASVADIEKVDDTTVRIRTRRPNPVFIANTPAILIMSKAWAERHGTATIPDSPISDANFANAHANGTGAFVLVSRQPLVRTVLKRNEAYWNRGGVPLGIAELTYLPVPQASARVAALLAGTVDFLQDVPIQDLPRLRARPGLTVTTGVENRTIFLGFDVASPAPHGTEAGGRNPFADLRVRRAMNLAIDRDYIRRAVMRGEALPSGIIIPPFVDGWTRELDMPPPFSLPEARQLLAEAGYSEGFSTTLYCPNDRYVYDEETCRALVPMLARIGIRVTLVAQPQAAQSQALRRTPGPDVFLAGWGTLTYDSEYLFSSLYHSRDGQRGTYNATGYSDAETDALIDRISGEIDRSRRAGLVAQLWQKLRNQTIYLPLFHQMLSYATKEAYEIPVDVANTPKLKLVAARGQ</sequence>
<dbReference type="PANTHER" id="PTHR30290">
    <property type="entry name" value="PERIPLASMIC BINDING COMPONENT OF ABC TRANSPORTER"/>
    <property type="match status" value="1"/>
</dbReference>
<dbReference type="Pfam" id="PF00496">
    <property type="entry name" value="SBP_bac_5"/>
    <property type="match status" value="1"/>
</dbReference>
<comment type="similarity">
    <text evidence="2">Belongs to the bacterial solute-binding protein 5 family.</text>
</comment>
<dbReference type="CDD" id="cd08498">
    <property type="entry name" value="PBP2_NikA_DppA_OppA_like_2"/>
    <property type="match status" value="1"/>
</dbReference>
<evidence type="ECO:0000259" key="6">
    <source>
        <dbReference type="Pfam" id="PF00496"/>
    </source>
</evidence>
<dbReference type="Gene3D" id="3.10.105.10">
    <property type="entry name" value="Dipeptide-binding Protein, Domain 3"/>
    <property type="match status" value="1"/>
</dbReference>
<dbReference type="InterPro" id="IPR000914">
    <property type="entry name" value="SBP_5_dom"/>
</dbReference>
<evidence type="ECO:0000256" key="1">
    <source>
        <dbReference type="ARBA" id="ARBA00004418"/>
    </source>
</evidence>
<organism evidence="7 8">
    <name type="scientific">Bosea spartocytisi</name>
    <dbReference type="NCBI Taxonomy" id="2773451"/>
    <lineage>
        <taxon>Bacteria</taxon>
        <taxon>Pseudomonadati</taxon>
        <taxon>Pseudomonadota</taxon>
        <taxon>Alphaproteobacteria</taxon>
        <taxon>Hyphomicrobiales</taxon>
        <taxon>Boseaceae</taxon>
        <taxon>Bosea</taxon>
    </lineage>
</organism>
<keyword evidence="4 5" id="KW-0732">Signal</keyword>
<dbReference type="PANTHER" id="PTHR30290:SF9">
    <property type="entry name" value="OLIGOPEPTIDE-BINDING PROTEIN APPA"/>
    <property type="match status" value="1"/>
</dbReference>
<evidence type="ECO:0000256" key="2">
    <source>
        <dbReference type="ARBA" id="ARBA00005695"/>
    </source>
</evidence>
<evidence type="ECO:0000313" key="7">
    <source>
        <dbReference type="EMBL" id="MBD3846691.1"/>
    </source>
</evidence>
<dbReference type="Gene3D" id="3.40.190.10">
    <property type="entry name" value="Periplasmic binding protein-like II"/>
    <property type="match status" value="1"/>
</dbReference>
<dbReference type="PIRSF" id="PIRSF002741">
    <property type="entry name" value="MppA"/>
    <property type="match status" value="1"/>
</dbReference>
<gene>
    <name evidence="7" type="ORF">IED13_13355</name>
</gene>
<evidence type="ECO:0000256" key="3">
    <source>
        <dbReference type="ARBA" id="ARBA00022448"/>
    </source>
</evidence>
<protein>
    <submittedName>
        <fullName evidence="7">ABC transporter substrate-binding protein</fullName>
    </submittedName>
</protein>
<dbReference type="AlphaFoldDB" id="A0A927ECB1"/>
<name>A0A927ECB1_9HYPH</name>
<dbReference type="GO" id="GO:0043190">
    <property type="term" value="C:ATP-binding cassette (ABC) transporter complex"/>
    <property type="evidence" value="ECO:0007669"/>
    <property type="project" value="InterPro"/>
</dbReference>
<dbReference type="GO" id="GO:0030288">
    <property type="term" value="C:outer membrane-bounded periplasmic space"/>
    <property type="evidence" value="ECO:0007669"/>
    <property type="project" value="UniProtKB-ARBA"/>
</dbReference>
<evidence type="ECO:0000313" key="8">
    <source>
        <dbReference type="Proteomes" id="UP000619295"/>
    </source>
</evidence>
<dbReference type="Gene3D" id="3.90.76.10">
    <property type="entry name" value="Dipeptide-binding Protein, Domain 1"/>
    <property type="match status" value="1"/>
</dbReference>
<feature type="domain" description="Solute-binding protein family 5" evidence="6">
    <location>
        <begin position="67"/>
        <end position="445"/>
    </location>
</feature>
<dbReference type="EMBL" id="JACXWY010000007">
    <property type="protein sequence ID" value="MBD3846691.1"/>
    <property type="molecule type" value="Genomic_DNA"/>
</dbReference>
<comment type="caution">
    <text evidence="7">The sequence shown here is derived from an EMBL/GenBank/DDBJ whole genome shotgun (WGS) entry which is preliminary data.</text>
</comment>
<feature type="signal peptide" evidence="5">
    <location>
        <begin position="1"/>
        <end position="24"/>
    </location>
</feature>
<feature type="chain" id="PRO_5036759067" evidence="5">
    <location>
        <begin position="25"/>
        <end position="529"/>
    </location>
</feature>
<keyword evidence="8" id="KW-1185">Reference proteome</keyword>
<dbReference type="InterPro" id="IPR030678">
    <property type="entry name" value="Peptide/Ni-bd"/>
</dbReference>
<comment type="subcellular location">
    <subcellularLocation>
        <location evidence="1">Periplasm</location>
    </subcellularLocation>
</comment>
<evidence type="ECO:0000256" key="4">
    <source>
        <dbReference type="ARBA" id="ARBA00022729"/>
    </source>
</evidence>
<proteinExistence type="inferred from homology"/>
<evidence type="ECO:0000256" key="5">
    <source>
        <dbReference type="SAM" id="SignalP"/>
    </source>
</evidence>
<dbReference type="SUPFAM" id="SSF53850">
    <property type="entry name" value="Periplasmic binding protein-like II"/>
    <property type="match status" value="1"/>
</dbReference>
<dbReference type="GO" id="GO:0015833">
    <property type="term" value="P:peptide transport"/>
    <property type="evidence" value="ECO:0007669"/>
    <property type="project" value="TreeGrafter"/>
</dbReference>
<reference evidence="7" key="1">
    <citation type="submission" date="2020-09" db="EMBL/GenBank/DDBJ databases">
        <title>Bosea spartocytisi sp. nov. a root nodule endophyte of Spartocytisus supranubius in the high mountain ecosystem fo the Teide National Park (Canary Islands, Spain).</title>
        <authorList>
            <person name="Pulido-Suarez L."/>
            <person name="Peix A."/>
            <person name="Igual J.M."/>
            <person name="Socas-Perez N."/>
            <person name="Velazquez E."/>
            <person name="Flores-Felix J.D."/>
            <person name="Leon-Barrios M."/>
        </authorList>
    </citation>
    <scope>NUCLEOTIDE SEQUENCE</scope>
    <source>
        <strain evidence="7">SSUT16</strain>
    </source>
</reference>
<keyword evidence="3" id="KW-0813">Transport</keyword>